<gene>
    <name evidence="2" type="ORF">SAMN04488134_11351</name>
</gene>
<keyword evidence="3" id="KW-1185">Reference proteome</keyword>
<name>A0A1H8SNK7_9BACI</name>
<feature type="transmembrane region" description="Helical" evidence="1">
    <location>
        <begin position="12"/>
        <end position="31"/>
    </location>
</feature>
<sequence>MVVAPIHLEAIYHILGFLLLANVVVGSYLAIEKINTFRKKRKGGKGNG</sequence>
<keyword evidence="1" id="KW-0812">Transmembrane</keyword>
<protein>
    <submittedName>
        <fullName evidence="2">Uncharacterized protein</fullName>
    </submittedName>
</protein>
<dbReference type="Proteomes" id="UP000199300">
    <property type="component" value="Unassembled WGS sequence"/>
</dbReference>
<evidence type="ECO:0000313" key="2">
    <source>
        <dbReference type="EMBL" id="SEO80211.1"/>
    </source>
</evidence>
<reference evidence="2 3" key="1">
    <citation type="submission" date="2016-10" db="EMBL/GenBank/DDBJ databases">
        <authorList>
            <person name="de Groot N.N."/>
        </authorList>
    </citation>
    <scope>NUCLEOTIDE SEQUENCE [LARGE SCALE GENOMIC DNA]</scope>
    <source>
        <strain evidence="2 3">CGMCC 1.10434</strain>
    </source>
</reference>
<organism evidence="2 3">
    <name type="scientific">Amphibacillus marinus</name>
    <dbReference type="NCBI Taxonomy" id="872970"/>
    <lineage>
        <taxon>Bacteria</taxon>
        <taxon>Bacillati</taxon>
        <taxon>Bacillota</taxon>
        <taxon>Bacilli</taxon>
        <taxon>Bacillales</taxon>
        <taxon>Bacillaceae</taxon>
        <taxon>Amphibacillus</taxon>
    </lineage>
</organism>
<evidence type="ECO:0000256" key="1">
    <source>
        <dbReference type="SAM" id="Phobius"/>
    </source>
</evidence>
<keyword evidence="1" id="KW-0472">Membrane</keyword>
<proteinExistence type="predicted"/>
<dbReference type="AlphaFoldDB" id="A0A1H8SNK7"/>
<accession>A0A1H8SNK7</accession>
<evidence type="ECO:0000313" key="3">
    <source>
        <dbReference type="Proteomes" id="UP000199300"/>
    </source>
</evidence>
<dbReference type="EMBL" id="FODJ01000013">
    <property type="protein sequence ID" value="SEO80211.1"/>
    <property type="molecule type" value="Genomic_DNA"/>
</dbReference>
<dbReference type="STRING" id="872970.SAMN04488134_11351"/>
<dbReference type="RefSeq" id="WP_177178316.1">
    <property type="nucleotide sequence ID" value="NZ_FODJ01000013.1"/>
</dbReference>
<keyword evidence="1" id="KW-1133">Transmembrane helix</keyword>